<name>A0A382RZH4_9ZZZZ</name>
<sequence>RPERLAKLQEEGRRKEGDSVFGLQKVRNIMMVTKKAKKKKDEEEDDKKK</sequence>
<protein>
    <recommendedName>
        <fullName evidence="3">Small basic protein</fullName>
    </recommendedName>
</protein>
<dbReference type="EMBL" id="UINC01125015">
    <property type="protein sequence ID" value="SVD02555.1"/>
    <property type="molecule type" value="Genomic_DNA"/>
</dbReference>
<evidence type="ECO:0008006" key="3">
    <source>
        <dbReference type="Google" id="ProtNLM"/>
    </source>
</evidence>
<feature type="region of interest" description="Disordered" evidence="1">
    <location>
        <begin position="1"/>
        <end position="21"/>
    </location>
</feature>
<accession>A0A382RZH4</accession>
<proteinExistence type="predicted"/>
<reference evidence="2" key="1">
    <citation type="submission" date="2018-05" db="EMBL/GenBank/DDBJ databases">
        <authorList>
            <person name="Lanie J.A."/>
            <person name="Ng W.-L."/>
            <person name="Kazmierczak K.M."/>
            <person name="Andrzejewski T.M."/>
            <person name="Davidsen T.M."/>
            <person name="Wayne K.J."/>
            <person name="Tettelin H."/>
            <person name="Glass J.I."/>
            <person name="Rusch D."/>
            <person name="Podicherti R."/>
            <person name="Tsui H.-C.T."/>
            <person name="Winkler M.E."/>
        </authorList>
    </citation>
    <scope>NUCLEOTIDE SEQUENCE</scope>
</reference>
<dbReference type="AlphaFoldDB" id="A0A382RZH4"/>
<feature type="non-terminal residue" evidence="2">
    <location>
        <position position="1"/>
    </location>
</feature>
<evidence type="ECO:0000313" key="2">
    <source>
        <dbReference type="EMBL" id="SVD02555.1"/>
    </source>
</evidence>
<evidence type="ECO:0000256" key="1">
    <source>
        <dbReference type="SAM" id="MobiDB-lite"/>
    </source>
</evidence>
<feature type="compositionally biased region" description="Basic and acidic residues" evidence="1">
    <location>
        <begin position="1"/>
        <end position="18"/>
    </location>
</feature>
<gene>
    <name evidence="2" type="ORF">METZ01_LOCUS355409</name>
</gene>
<organism evidence="2">
    <name type="scientific">marine metagenome</name>
    <dbReference type="NCBI Taxonomy" id="408172"/>
    <lineage>
        <taxon>unclassified sequences</taxon>
        <taxon>metagenomes</taxon>
        <taxon>ecological metagenomes</taxon>
    </lineage>
</organism>